<feature type="region of interest" description="Disordered" evidence="3">
    <location>
        <begin position="169"/>
        <end position="248"/>
    </location>
</feature>
<evidence type="ECO:0000313" key="6">
    <source>
        <dbReference type="Proteomes" id="UP000001307"/>
    </source>
</evidence>
<accession>E4WRP9</accession>
<dbReference type="PANTHER" id="PTHR19965">
    <property type="entry name" value="RNA AND EXPORT FACTOR BINDING PROTEIN"/>
    <property type="match status" value="1"/>
</dbReference>
<dbReference type="GO" id="GO:0006406">
    <property type="term" value="P:mRNA export from nucleus"/>
    <property type="evidence" value="ECO:0007669"/>
    <property type="project" value="TreeGrafter"/>
</dbReference>
<dbReference type="InterPro" id="IPR051229">
    <property type="entry name" value="ALYREF_mRNA_export"/>
</dbReference>
<dbReference type="PROSITE" id="PS50102">
    <property type="entry name" value="RRM"/>
    <property type="match status" value="1"/>
</dbReference>
<dbReference type="SMART" id="SM00360">
    <property type="entry name" value="RRM"/>
    <property type="match status" value="1"/>
</dbReference>
<proteinExistence type="predicted"/>
<dbReference type="GO" id="GO:0005634">
    <property type="term" value="C:nucleus"/>
    <property type="evidence" value="ECO:0007669"/>
    <property type="project" value="TreeGrafter"/>
</dbReference>
<dbReference type="CDD" id="cd12680">
    <property type="entry name" value="RRM_THOC4"/>
    <property type="match status" value="1"/>
</dbReference>
<feature type="compositionally biased region" description="Basic and acidic residues" evidence="3">
    <location>
        <begin position="42"/>
        <end position="56"/>
    </location>
</feature>
<feature type="compositionally biased region" description="Basic and acidic residues" evidence="3">
    <location>
        <begin position="70"/>
        <end position="94"/>
    </location>
</feature>
<organism evidence="5">
    <name type="scientific">Oikopleura dioica</name>
    <name type="common">Tunicate</name>
    <dbReference type="NCBI Taxonomy" id="34765"/>
    <lineage>
        <taxon>Eukaryota</taxon>
        <taxon>Metazoa</taxon>
        <taxon>Chordata</taxon>
        <taxon>Tunicata</taxon>
        <taxon>Appendicularia</taxon>
        <taxon>Copelata</taxon>
        <taxon>Oikopleuridae</taxon>
        <taxon>Oikopleura</taxon>
    </lineage>
</organism>
<dbReference type="InterPro" id="IPR000504">
    <property type="entry name" value="RRM_dom"/>
</dbReference>
<evidence type="ECO:0000256" key="1">
    <source>
        <dbReference type="ARBA" id="ARBA00022884"/>
    </source>
</evidence>
<evidence type="ECO:0000259" key="4">
    <source>
        <dbReference type="PROSITE" id="PS50102"/>
    </source>
</evidence>
<dbReference type="EMBL" id="FN653015">
    <property type="protein sequence ID" value="CBY20431.1"/>
    <property type="molecule type" value="Genomic_DNA"/>
</dbReference>
<dbReference type="Pfam" id="PF00076">
    <property type="entry name" value="RRM_1"/>
    <property type="match status" value="1"/>
</dbReference>
<dbReference type="AlphaFoldDB" id="E4WRP9"/>
<dbReference type="GO" id="GO:0003729">
    <property type="term" value="F:mRNA binding"/>
    <property type="evidence" value="ECO:0007669"/>
    <property type="project" value="TreeGrafter"/>
</dbReference>
<feature type="compositionally biased region" description="Polar residues" evidence="3">
    <location>
        <begin position="171"/>
        <end position="180"/>
    </location>
</feature>
<evidence type="ECO:0000256" key="2">
    <source>
        <dbReference type="PROSITE-ProRule" id="PRU00176"/>
    </source>
</evidence>
<dbReference type="Gene3D" id="3.30.70.330">
    <property type="match status" value="1"/>
</dbReference>
<dbReference type="OrthoDB" id="1049195at2759"/>
<evidence type="ECO:0000256" key="3">
    <source>
        <dbReference type="SAM" id="MobiDB-lite"/>
    </source>
</evidence>
<dbReference type="Pfam" id="PF13865">
    <property type="entry name" value="FoP_duplication"/>
    <property type="match status" value="1"/>
</dbReference>
<feature type="compositionally biased region" description="Gly residues" evidence="3">
    <location>
        <begin position="195"/>
        <end position="214"/>
    </location>
</feature>
<gene>
    <name evidence="5" type="ORF">GSOID_T00000426001</name>
</gene>
<keyword evidence="6" id="KW-1185">Reference proteome</keyword>
<feature type="domain" description="RRM" evidence="4">
    <location>
        <begin position="99"/>
        <end position="176"/>
    </location>
</feature>
<dbReference type="InterPro" id="IPR035979">
    <property type="entry name" value="RBD_domain_sf"/>
</dbReference>
<keyword evidence="1 2" id="KW-0694">RNA-binding</keyword>
<dbReference type="SUPFAM" id="SSF54928">
    <property type="entry name" value="RNA-binding domain, RBD"/>
    <property type="match status" value="1"/>
</dbReference>
<reference evidence="5" key="1">
    <citation type="journal article" date="2010" name="Science">
        <title>Plasticity of animal genome architecture unmasked by rapid evolution of a pelagic tunicate.</title>
        <authorList>
            <person name="Denoeud F."/>
            <person name="Henriet S."/>
            <person name="Mungpakdee S."/>
            <person name="Aury J.M."/>
            <person name="Da Silva C."/>
            <person name="Brinkmann H."/>
            <person name="Mikhaleva J."/>
            <person name="Olsen L.C."/>
            <person name="Jubin C."/>
            <person name="Canestro C."/>
            <person name="Bouquet J.M."/>
            <person name="Danks G."/>
            <person name="Poulain J."/>
            <person name="Campsteijn C."/>
            <person name="Adamski M."/>
            <person name="Cross I."/>
            <person name="Yadetie F."/>
            <person name="Muffato M."/>
            <person name="Louis A."/>
            <person name="Butcher S."/>
            <person name="Tsagkogeorga G."/>
            <person name="Konrad A."/>
            <person name="Singh S."/>
            <person name="Jensen M.F."/>
            <person name="Cong E.H."/>
            <person name="Eikeseth-Otteraa H."/>
            <person name="Noel B."/>
            <person name="Anthouard V."/>
            <person name="Porcel B.M."/>
            <person name="Kachouri-Lafond R."/>
            <person name="Nishino A."/>
            <person name="Ugolini M."/>
            <person name="Chourrout P."/>
            <person name="Nishida H."/>
            <person name="Aasland R."/>
            <person name="Huzurbazar S."/>
            <person name="Westhof E."/>
            <person name="Delsuc F."/>
            <person name="Lehrach H."/>
            <person name="Reinhardt R."/>
            <person name="Weissenbach J."/>
            <person name="Roy S.W."/>
            <person name="Artiguenave F."/>
            <person name="Postlethwait J.H."/>
            <person name="Manak J.R."/>
            <person name="Thompson E.M."/>
            <person name="Jaillon O."/>
            <person name="Du Pasquier L."/>
            <person name="Boudinot P."/>
            <person name="Liberles D.A."/>
            <person name="Volff J.N."/>
            <person name="Philippe H."/>
            <person name="Lenhard B."/>
            <person name="Roest Crollius H."/>
            <person name="Wincker P."/>
            <person name="Chourrout D."/>
        </authorList>
    </citation>
    <scope>NUCLEOTIDE SEQUENCE [LARGE SCALE GENOMIC DNA]</scope>
</reference>
<evidence type="ECO:0000313" key="5">
    <source>
        <dbReference type="EMBL" id="CBY20431.1"/>
    </source>
</evidence>
<dbReference type="FunCoup" id="E4WRP9">
    <property type="interactions" value="449"/>
</dbReference>
<dbReference type="InParanoid" id="E4WRP9"/>
<feature type="compositionally biased region" description="Basic and acidic residues" evidence="3">
    <location>
        <begin position="215"/>
        <end position="229"/>
    </location>
</feature>
<dbReference type="PANTHER" id="PTHR19965:SF82">
    <property type="entry name" value="THO COMPLEX SUBUNIT 4"/>
    <property type="match status" value="1"/>
</dbReference>
<name>E4WRP9_OIKDI</name>
<dbReference type="SMART" id="SM01218">
    <property type="entry name" value="FoP_duplication"/>
    <property type="match status" value="1"/>
</dbReference>
<sequence>MVSGDYSDISLDDFISKNKIGKGGRSNNSRGGGRGGSGRGGGRGDSDRGARRDGGVSKRGGGDSGSFSRRSRDLPDKWDHDMYSGGRGRGDRGARSSTAKLSVSNLDFGVSDEDMRELFAEFGALKKSQILYDRSGRSTGQAEVEFVRLADARTAMETYNQVPLDGRAMNITLSGGNQERSYNRDRSRSPRRRGGFGGNRDGGNRRGGNRGNGGNRREGGGRREKKEEVTQEQLDAEMDAYLNDRKKE</sequence>
<feature type="compositionally biased region" description="Gly residues" evidence="3">
    <location>
        <begin position="30"/>
        <end position="41"/>
    </location>
</feature>
<dbReference type="InterPro" id="IPR025715">
    <property type="entry name" value="FoP_C"/>
</dbReference>
<dbReference type="Proteomes" id="UP000001307">
    <property type="component" value="Unassembled WGS sequence"/>
</dbReference>
<dbReference type="InterPro" id="IPR012677">
    <property type="entry name" value="Nucleotide-bd_a/b_plait_sf"/>
</dbReference>
<protein>
    <recommendedName>
        <fullName evidence="4">RRM domain-containing protein</fullName>
    </recommendedName>
</protein>
<feature type="region of interest" description="Disordered" evidence="3">
    <location>
        <begin position="16"/>
        <end position="99"/>
    </location>
</feature>